<proteinExistence type="inferred from homology"/>
<dbReference type="PaxDb" id="190304-FN1431"/>
<evidence type="ECO:0000256" key="2">
    <source>
        <dbReference type="ARBA" id="ARBA00022448"/>
    </source>
</evidence>
<keyword evidence="13" id="KW-1185">Reference proteome</keyword>
<protein>
    <submittedName>
        <fullName evidence="12">Branched-chain amino acid ABC transporter permease</fullName>
    </submittedName>
    <submittedName>
        <fullName evidence="11">Branched-chain amino acid transport system permease protein livH</fullName>
    </submittedName>
</protein>
<dbReference type="GO" id="GO:0015192">
    <property type="term" value="F:L-phenylalanine transmembrane transporter activity"/>
    <property type="evidence" value="ECO:0000318"/>
    <property type="project" value="GO_Central"/>
</dbReference>
<evidence type="ECO:0000256" key="1">
    <source>
        <dbReference type="ARBA" id="ARBA00004651"/>
    </source>
</evidence>
<keyword evidence="5 10" id="KW-0812">Transmembrane</keyword>
<reference evidence="13" key="2">
    <citation type="journal article" date="2018" name="MSphere">
        <title>Fusobacterium Genomics Using MinION and Illumina Sequencing Enables Genome Completion and Correction.</title>
        <authorList>
            <person name="Todd S.M."/>
            <person name="Settlage R.E."/>
            <person name="Lahmers K.K."/>
            <person name="Slade D.J."/>
        </authorList>
    </citation>
    <scope>NUCLEOTIDE SEQUENCE [LARGE SCALE GENOMIC DNA]</scope>
    <source>
        <strain evidence="13">ATCC 25586</strain>
    </source>
</reference>
<evidence type="ECO:0000313" key="13">
    <source>
        <dbReference type="Proteomes" id="UP000241660"/>
    </source>
</evidence>
<dbReference type="GO" id="GO:0015190">
    <property type="term" value="F:L-leucine transmembrane transporter activity"/>
    <property type="evidence" value="ECO:0000318"/>
    <property type="project" value="GO_Central"/>
</dbReference>
<reference evidence="11" key="1">
    <citation type="journal article" date="2002" name="J. Bacteriol.">
        <title>Genome sequence and analysis of the oral bacterium Fusobacterium nucleatum strain ATCC 25586.</title>
        <authorList>
            <person name="Kapatral V."/>
            <person name="Anderson I."/>
            <person name="Ivanova N."/>
            <person name="Reznik G."/>
            <person name="Los T."/>
            <person name="Lykidis A."/>
            <person name="Bhattacharyya A."/>
            <person name="Bartman A."/>
            <person name="Gardner W."/>
            <person name="Grechkin G."/>
            <person name="Zhu L."/>
            <person name="Vasieva O."/>
            <person name="Chu L."/>
            <person name="Kogan Y."/>
            <person name="Chaga O."/>
            <person name="Goltsman E."/>
            <person name="Bernal A."/>
            <person name="Larsen N."/>
            <person name="D'Souza M."/>
            <person name="Walunas T."/>
            <person name="Pusch G."/>
            <person name="Haselkorn R."/>
            <person name="Fonstein M."/>
            <person name="Kyrpides N."/>
            <person name="Overbeek R."/>
        </authorList>
    </citation>
    <scope>NUCLEOTIDE SEQUENCE [LARGE SCALE GENOMIC DNA]</scope>
    <source>
        <strain evidence="11">ATCC 25586</strain>
    </source>
</reference>
<dbReference type="GO" id="GO:0005304">
    <property type="term" value="F:L-valine transmembrane transporter activity"/>
    <property type="evidence" value="ECO:0000318"/>
    <property type="project" value="GO_Central"/>
</dbReference>
<evidence type="ECO:0000313" key="12">
    <source>
        <dbReference type="EMBL" id="AVQ15724.1"/>
    </source>
</evidence>
<dbReference type="GO" id="GO:0015808">
    <property type="term" value="P:L-alanine transport"/>
    <property type="evidence" value="ECO:0000318"/>
    <property type="project" value="GO_Central"/>
</dbReference>
<dbReference type="KEGG" id="fnu:FN1431"/>
<dbReference type="STRING" id="190304.FN1431"/>
<evidence type="ECO:0000256" key="5">
    <source>
        <dbReference type="ARBA" id="ARBA00022692"/>
    </source>
</evidence>
<dbReference type="PANTHER" id="PTHR11795:SF371">
    <property type="entry name" value="HIGH-AFFINITY BRANCHED-CHAIN AMINO ACID TRANSPORT SYSTEM PERMEASE PROTEIN LIVH"/>
    <property type="match status" value="1"/>
</dbReference>
<comment type="subcellular location">
    <subcellularLocation>
        <location evidence="1">Cell membrane</location>
        <topology evidence="1">Multi-pass membrane protein</topology>
    </subcellularLocation>
</comment>
<feature type="transmembrane region" description="Helical" evidence="10">
    <location>
        <begin position="150"/>
        <end position="174"/>
    </location>
</feature>
<evidence type="ECO:0000256" key="4">
    <source>
        <dbReference type="ARBA" id="ARBA00022519"/>
    </source>
</evidence>
<evidence type="ECO:0000256" key="9">
    <source>
        <dbReference type="ARBA" id="ARBA00037998"/>
    </source>
</evidence>
<keyword evidence="3" id="KW-1003">Cell membrane</keyword>
<dbReference type="InterPro" id="IPR052157">
    <property type="entry name" value="BCAA_transport_permease"/>
</dbReference>
<dbReference type="GO" id="GO:1903806">
    <property type="term" value="P:L-isoleucine import across plasma membrane"/>
    <property type="evidence" value="ECO:0000318"/>
    <property type="project" value="GO_Central"/>
</dbReference>
<comment type="similarity">
    <text evidence="9">Belongs to the binding-protein-dependent transport system permease family. LivHM subfamily.</text>
</comment>
<dbReference type="EnsemblBacteria" id="AAL95624">
    <property type="protein sequence ID" value="AAL95624"/>
    <property type="gene ID" value="FN1431"/>
</dbReference>
<feature type="transmembrane region" description="Helical" evidence="10">
    <location>
        <begin position="242"/>
        <end position="267"/>
    </location>
</feature>
<dbReference type="PATRIC" id="fig|190304.8.peg.1991"/>
<dbReference type="AlphaFoldDB" id="Q8RDS5"/>
<dbReference type="GO" id="GO:0015823">
    <property type="term" value="P:phenylalanine transport"/>
    <property type="evidence" value="ECO:0000318"/>
    <property type="project" value="GO_Central"/>
</dbReference>
<dbReference type="BioCyc" id="FNUC190304:G1FZS-2000-MONOMER"/>
<dbReference type="GO" id="GO:1903785">
    <property type="term" value="P:L-valine transmembrane transport"/>
    <property type="evidence" value="ECO:0000318"/>
    <property type="project" value="GO_Central"/>
</dbReference>
<keyword evidence="4" id="KW-0997">Cell inner membrane</keyword>
<name>Q8RDS5_FUSNN</name>
<sequence length="308" mass="33259">MFYLFRYRKWEGKMEFLLQIINGLQIGSIYALVSLGYTMVYGIAQLINFAHGDIIMIGAYTSLFSIPLFTSMGLPIWTTVIPAIIICAVIGCLAERIAYRPLRNSPRISNLITAIGVSLFIENVFMKVFTPNTRSFPKIFNQAPITFGNGINISFGAAITILTTVILSVGLQLFMKKTKYGKAMIATSQDYAASELVGINVDRTVQLTFAIGSGLAAVGSVLYVSAYPQIQPLMGSMLGIKAFIAAVLGGIGILPGAVLGGFILGIVESLTRAYLSSQLADAFVFSILIIVLLFKPTGILGKNVKEKV</sequence>
<dbReference type="PANTHER" id="PTHR11795">
    <property type="entry name" value="BRANCHED-CHAIN AMINO ACID TRANSPORT SYSTEM PERMEASE PROTEIN LIVH"/>
    <property type="match status" value="1"/>
</dbReference>
<dbReference type="CDD" id="cd06582">
    <property type="entry name" value="TM_PBP1_LivH_like"/>
    <property type="match status" value="1"/>
</dbReference>
<evidence type="ECO:0000313" key="11">
    <source>
        <dbReference type="EMBL" id="AAL95624.1"/>
    </source>
</evidence>
<dbReference type="InterPro" id="IPR001851">
    <property type="entry name" value="ABC_transp_permease"/>
</dbReference>
<evidence type="ECO:0000256" key="8">
    <source>
        <dbReference type="ARBA" id="ARBA00023136"/>
    </source>
</evidence>
<keyword evidence="6" id="KW-0029">Amino-acid transport</keyword>
<keyword evidence="8 10" id="KW-0472">Membrane</keyword>
<dbReference type="GO" id="GO:0015188">
    <property type="term" value="F:L-isoleucine transmembrane transporter activity"/>
    <property type="evidence" value="ECO:0000318"/>
    <property type="project" value="GO_Central"/>
</dbReference>
<feature type="transmembrane region" description="Helical" evidence="10">
    <location>
        <begin position="20"/>
        <end position="42"/>
    </location>
</feature>
<dbReference type="EMBL" id="AE009951">
    <property type="protein sequence ID" value="AAL95624.1"/>
    <property type="molecule type" value="Genomic_DNA"/>
</dbReference>
<organism evidence="11">
    <name type="scientific">Fusobacterium nucleatum subsp. nucleatum (strain ATCC 25586 / DSM 15643 / BCRC 10681 / CIP 101130 / JCM 8532 / KCTC 2640 / LMG 13131 / VPI 4355)</name>
    <dbReference type="NCBI Taxonomy" id="190304"/>
    <lineage>
        <taxon>Bacteria</taxon>
        <taxon>Fusobacteriati</taxon>
        <taxon>Fusobacteriota</taxon>
        <taxon>Fusobacteriia</taxon>
        <taxon>Fusobacteriales</taxon>
        <taxon>Fusobacteriaceae</taxon>
        <taxon>Fusobacterium</taxon>
    </lineage>
</organism>
<dbReference type="Proteomes" id="UP000241660">
    <property type="component" value="Chromosome"/>
</dbReference>
<dbReference type="InParanoid" id="Q8RDS5"/>
<feature type="transmembrane region" description="Helical" evidence="10">
    <location>
        <begin position="273"/>
        <end position="294"/>
    </location>
</feature>
<feature type="transmembrane region" description="Helical" evidence="10">
    <location>
        <begin position="80"/>
        <end position="99"/>
    </location>
</feature>
<evidence type="ECO:0000256" key="6">
    <source>
        <dbReference type="ARBA" id="ARBA00022970"/>
    </source>
</evidence>
<gene>
    <name evidence="11" type="ordered locus">FN1431</name>
    <name evidence="12" type="ORF">C7Y58_10145</name>
</gene>
<accession>Q8RDS5</accession>
<evidence type="ECO:0000256" key="3">
    <source>
        <dbReference type="ARBA" id="ARBA00022475"/>
    </source>
</evidence>
<keyword evidence="2" id="KW-0813">Transport</keyword>
<dbReference type="GO" id="GO:0042941">
    <property type="term" value="P:D-alanine transmembrane transport"/>
    <property type="evidence" value="ECO:0000318"/>
    <property type="project" value="GO_Central"/>
</dbReference>
<dbReference type="GO" id="GO:1903801">
    <property type="term" value="P:L-leucine import across plasma membrane"/>
    <property type="evidence" value="ECO:0000318"/>
    <property type="project" value="GO_Central"/>
</dbReference>
<keyword evidence="7 10" id="KW-1133">Transmembrane helix</keyword>
<feature type="transmembrane region" description="Helical" evidence="10">
    <location>
        <begin position="111"/>
        <end position="130"/>
    </location>
</feature>
<dbReference type="GO" id="GO:0005886">
    <property type="term" value="C:plasma membrane"/>
    <property type="evidence" value="ECO:0000318"/>
    <property type="project" value="GO_Central"/>
</dbReference>
<dbReference type="HOGENOM" id="CLU_039929_3_0_0"/>
<dbReference type="EMBL" id="CP028101">
    <property type="protein sequence ID" value="AVQ15724.1"/>
    <property type="molecule type" value="Genomic_DNA"/>
</dbReference>
<dbReference type="Pfam" id="PF02653">
    <property type="entry name" value="BPD_transp_2"/>
    <property type="match status" value="1"/>
</dbReference>
<reference evidence="12" key="3">
    <citation type="submission" date="2018-03" db="EMBL/GenBank/DDBJ databases">
        <title>Complete Fusobacterium genomes using hybrid Minion sequencing.</title>
        <authorList>
            <person name="Slade D.J."/>
            <person name="Lahmers K."/>
        </authorList>
    </citation>
    <scope>NUCLEOTIDE SEQUENCE</scope>
    <source>
        <strain evidence="12">ATCC 25586</strain>
    </source>
</reference>
<dbReference type="eggNOG" id="COG0559">
    <property type="taxonomic scope" value="Bacteria"/>
</dbReference>
<evidence type="ECO:0000256" key="10">
    <source>
        <dbReference type="SAM" id="Phobius"/>
    </source>
</evidence>
<evidence type="ECO:0000256" key="7">
    <source>
        <dbReference type="ARBA" id="ARBA00022989"/>
    </source>
</evidence>